<evidence type="ECO:0000256" key="1">
    <source>
        <dbReference type="SAM" id="MobiDB-lite"/>
    </source>
</evidence>
<dbReference type="InterPro" id="IPR025312">
    <property type="entry name" value="DUF4216"/>
</dbReference>
<feature type="region of interest" description="Disordered" evidence="1">
    <location>
        <begin position="209"/>
        <end position="242"/>
    </location>
</feature>
<feature type="region of interest" description="Disordered" evidence="1">
    <location>
        <begin position="601"/>
        <end position="634"/>
    </location>
</feature>
<keyword evidence="4" id="KW-1185">Reference proteome</keyword>
<evidence type="ECO:0000313" key="4">
    <source>
        <dbReference type="Proteomes" id="UP000242715"/>
    </source>
</evidence>
<feature type="compositionally biased region" description="Polar residues" evidence="1">
    <location>
        <begin position="609"/>
        <end position="629"/>
    </location>
</feature>
<evidence type="ECO:0000313" key="3">
    <source>
        <dbReference type="EMBL" id="GAU42327.1"/>
    </source>
</evidence>
<dbReference type="PANTHER" id="PTHR48258:SF11">
    <property type="entry name" value="TDCA1-ORF2 PROTEIN"/>
    <property type="match status" value="1"/>
</dbReference>
<proteinExistence type="predicted"/>
<dbReference type="Pfam" id="PF13952">
    <property type="entry name" value="DUF4216"/>
    <property type="match status" value="1"/>
</dbReference>
<dbReference type="Proteomes" id="UP000242715">
    <property type="component" value="Unassembled WGS sequence"/>
</dbReference>
<gene>
    <name evidence="3" type="ORF">TSUD_242240</name>
</gene>
<dbReference type="AlphaFoldDB" id="A0A2Z6PEM9"/>
<accession>A0A2Z6PEM9</accession>
<feature type="compositionally biased region" description="Acidic residues" evidence="1">
    <location>
        <begin position="220"/>
        <end position="233"/>
    </location>
</feature>
<organism evidence="3 4">
    <name type="scientific">Trifolium subterraneum</name>
    <name type="common">Subterranean clover</name>
    <dbReference type="NCBI Taxonomy" id="3900"/>
    <lineage>
        <taxon>Eukaryota</taxon>
        <taxon>Viridiplantae</taxon>
        <taxon>Streptophyta</taxon>
        <taxon>Embryophyta</taxon>
        <taxon>Tracheophyta</taxon>
        <taxon>Spermatophyta</taxon>
        <taxon>Magnoliopsida</taxon>
        <taxon>eudicotyledons</taxon>
        <taxon>Gunneridae</taxon>
        <taxon>Pentapetalae</taxon>
        <taxon>rosids</taxon>
        <taxon>fabids</taxon>
        <taxon>Fabales</taxon>
        <taxon>Fabaceae</taxon>
        <taxon>Papilionoideae</taxon>
        <taxon>50 kb inversion clade</taxon>
        <taxon>NPAAA clade</taxon>
        <taxon>Hologalegina</taxon>
        <taxon>IRL clade</taxon>
        <taxon>Trifolieae</taxon>
        <taxon>Trifolium</taxon>
    </lineage>
</organism>
<dbReference type="OrthoDB" id="1433065at2759"/>
<evidence type="ECO:0000259" key="2">
    <source>
        <dbReference type="Pfam" id="PF13952"/>
    </source>
</evidence>
<sequence length="719" mass="82448">MYDRCYDGGQVKEVFKLGVELFIDAVKTNPVVLRAGGIRCPCASCKCKRFHTHSWIEGKETTNSGVFMKGVTGEGNFYGVIENIIEISYNYLDYNKAIVLFYCKWFDPSTRGTKYNSKTNTVDINMKRTYQPFDPFAIANNVRQVYYVPYPSTKTDKKGWCAAITTKPRSRIEKDGIEEEAEEEAPYQVDEMSNVDEVVAVEPFDHLWVGEADELPQGGDVDEDGDDEMEDDSNEAHDKGQPLVLTSLSRNKVPPRDLIPKVVYNSRLYPMPMTGESSTRVGDDEVHEDEVIRPEGLQDPEKYILVDRHGRVIIMPHASDLQPHKAATSATTDIIQGNYHKSWVKWGEIKKAKIGDERVWNIFWKAFTSKCTWLEEHTPQIMKNFDHKCSKRLSDMLRLARQVWIANKDPPKWIGKGDIWDELKIKWNDPDYVNVCEKNKANRAVQPDASKHSGGSTSSSTLRIRYTRRFGCPPTLDQMNVILHQKENGECDSVRAERANKLKADEASLPPAQRKSVDVIHNMLLDKFVEFSGGESIMDMSKVRVVHLQMEQRLRAEHQEAMAKMREEFQLQHQQQFQQLPNQLDQLQQFQLFQQFQRQQMQNRQNTQVPKVQQNQPARRNPQSHQPSQFHEDEYRPQNNVAIDMLDETFFNDLRHDSFVQTMNFAATWAAGNVTAAADFVCREQNQLLVGSVVIGAELGREDRGSIPRNCDREGAGTT</sequence>
<feature type="domain" description="DUF4216" evidence="2">
    <location>
        <begin position="88"/>
        <end position="160"/>
    </location>
</feature>
<name>A0A2Z6PEM9_TRISU</name>
<protein>
    <recommendedName>
        <fullName evidence="2">DUF4216 domain-containing protein</fullName>
    </recommendedName>
</protein>
<dbReference type="EMBL" id="DF973913">
    <property type="protein sequence ID" value="GAU42327.1"/>
    <property type="molecule type" value="Genomic_DNA"/>
</dbReference>
<dbReference type="PANTHER" id="PTHR48258">
    <property type="entry name" value="DUF4218 DOMAIN-CONTAINING PROTEIN-RELATED"/>
    <property type="match status" value="1"/>
</dbReference>
<reference evidence="4" key="1">
    <citation type="journal article" date="2017" name="Front. Plant Sci.">
        <title>Climate Clever Clovers: New Paradigm to Reduce the Environmental Footprint of Ruminants by Breeding Low Methanogenic Forages Utilizing Haplotype Variation.</title>
        <authorList>
            <person name="Kaur P."/>
            <person name="Appels R."/>
            <person name="Bayer P.E."/>
            <person name="Keeble-Gagnere G."/>
            <person name="Wang J."/>
            <person name="Hirakawa H."/>
            <person name="Shirasawa K."/>
            <person name="Vercoe P."/>
            <person name="Stefanova K."/>
            <person name="Durmic Z."/>
            <person name="Nichols P."/>
            <person name="Revell C."/>
            <person name="Isobe S.N."/>
            <person name="Edwards D."/>
            <person name="Erskine W."/>
        </authorList>
    </citation>
    <scope>NUCLEOTIDE SEQUENCE [LARGE SCALE GENOMIC DNA]</scope>
    <source>
        <strain evidence="4">cv. Daliak</strain>
    </source>
</reference>